<evidence type="ECO:0000259" key="2">
    <source>
        <dbReference type="Pfam" id="PF01408"/>
    </source>
</evidence>
<dbReference type="Gene3D" id="3.30.360.10">
    <property type="entry name" value="Dihydrodipicolinate Reductase, domain 2"/>
    <property type="match status" value="1"/>
</dbReference>
<dbReference type="InterPro" id="IPR050463">
    <property type="entry name" value="Gfo/Idh/MocA_oxidrdct_glycsds"/>
</dbReference>
<evidence type="ECO:0000259" key="3">
    <source>
        <dbReference type="Pfam" id="PF22725"/>
    </source>
</evidence>
<dbReference type="GO" id="GO:0016491">
    <property type="term" value="F:oxidoreductase activity"/>
    <property type="evidence" value="ECO:0007669"/>
    <property type="project" value="UniProtKB-KW"/>
</dbReference>
<dbReference type="PANTHER" id="PTHR43818:SF11">
    <property type="entry name" value="BCDNA.GH03377"/>
    <property type="match status" value="1"/>
</dbReference>
<dbReference type="Pfam" id="PF22725">
    <property type="entry name" value="GFO_IDH_MocA_C3"/>
    <property type="match status" value="1"/>
</dbReference>
<protein>
    <recommendedName>
        <fullName evidence="5">Glucose-fructose oxidoreductase</fullName>
    </recommendedName>
</protein>
<dbReference type="Pfam" id="PF01408">
    <property type="entry name" value="GFO_IDH_MocA"/>
    <property type="match status" value="1"/>
</dbReference>
<sequence>MENKRRKFIHQTGLLVASTGILPNILWSANRTQNKKLGIALVGLGYYSTDLLAPALQLTEHCELRGIVTGSPEKIPVWQEKYGIADKNIYDYSEMGKIADNPDIDVIYIVLPPSMHAEYTIKAANTGKHVWCEKPMAPSVAECEAMIKACNDNKVKLSIGYRCQHDPNIQAYMKAAKEKTFGAVKMVSSSAGYFDGRTDHWKQKKALGGGVMGDMGVYAIQGARLATGEEPISVLAQTFTTRPEIYSEVEETAMYQLEFPSGARAACQSSFGIPMNYLNINYEKGWIKMSPHSEYIGNKGVRSDGKIIDFPLENQQAKQMDDDALSIMNNTDMLVPGEEGLRDIRVVEAVYKSAKNNTLVKI</sequence>
<dbReference type="EMBL" id="LAZR01003938">
    <property type="protein sequence ID" value="KKN13277.1"/>
    <property type="molecule type" value="Genomic_DNA"/>
</dbReference>
<dbReference type="SUPFAM" id="SSF51735">
    <property type="entry name" value="NAD(P)-binding Rossmann-fold domains"/>
    <property type="match status" value="1"/>
</dbReference>
<feature type="domain" description="GFO/IDH/MocA-like oxidoreductase" evidence="3">
    <location>
        <begin position="173"/>
        <end position="287"/>
    </location>
</feature>
<dbReference type="GO" id="GO:0000166">
    <property type="term" value="F:nucleotide binding"/>
    <property type="evidence" value="ECO:0007669"/>
    <property type="project" value="InterPro"/>
</dbReference>
<gene>
    <name evidence="4" type="ORF">LCGC14_1008040</name>
</gene>
<dbReference type="InterPro" id="IPR055170">
    <property type="entry name" value="GFO_IDH_MocA-like_dom"/>
</dbReference>
<dbReference type="PANTHER" id="PTHR43818">
    <property type="entry name" value="BCDNA.GH03377"/>
    <property type="match status" value="1"/>
</dbReference>
<dbReference type="AlphaFoldDB" id="A0A0F9NMN1"/>
<accession>A0A0F9NMN1</accession>
<comment type="caution">
    <text evidence="4">The sequence shown here is derived from an EMBL/GenBank/DDBJ whole genome shotgun (WGS) entry which is preliminary data.</text>
</comment>
<keyword evidence="1" id="KW-0560">Oxidoreductase</keyword>
<proteinExistence type="predicted"/>
<dbReference type="Gene3D" id="3.40.50.720">
    <property type="entry name" value="NAD(P)-binding Rossmann-like Domain"/>
    <property type="match status" value="1"/>
</dbReference>
<dbReference type="SUPFAM" id="SSF55347">
    <property type="entry name" value="Glyceraldehyde-3-phosphate dehydrogenase-like, C-terminal domain"/>
    <property type="match status" value="1"/>
</dbReference>
<reference evidence="4" key="1">
    <citation type="journal article" date="2015" name="Nature">
        <title>Complex archaea that bridge the gap between prokaryotes and eukaryotes.</title>
        <authorList>
            <person name="Spang A."/>
            <person name="Saw J.H."/>
            <person name="Jorgensen S.L."/>
            <person name="Zaremba-Niedzwiedzka K."/>
            <person name="Martijn J."/>
            <person name="Lind A.E."/>
            <person name="van Eijk R."/>
            <person name="Schleper C."/>
            <person name="Guy L."/>
            <person name="Ettema T.J."/>
        </authorList>
    </citation>
    <scope>NUCLEOTIDE SEQUENCE</scope>
</reference>
<organism evidence="4">
    <name type="scientific">marine sediment metagenome</name>
    <dbReference type="NCBI Taxonomy" id="412755"/>
    <lineage>
        <taxon>unclassified sequences</taxon>
        <taxon>metagenomes</taxon>
        <taxon>ecological metagenomes</taxon>
    </lineage>
</organism>
<evidence type="ECO:0008006" key="5">
    <source>
        <dbReference type="Google" id="ProtNLM"/>
    </source>
</evidence>
<feature type="domain" description="Gfo/Idh/MocA-like oxidoreductase N-terminal" evidence="2">
    <location>
        <begin position="38"/>
        <end position="161"/>
    </location>
</feature>
<dbReference type="PRINTS" id="PR01775">
    <property type="entry name" value="GLFROXRDTASE"/>
</dbReference>
<name>A0A0F9NMN1_9ZZZZ</name>
<dbReference type="InterPro" id="IPR036291">
    <property type="entry name" value="NAD(P)-bd_dom_sf"/>
</dbReference>
<evidence type="ECO:0000313" key="4">
    <source>
        <dbReference type="EMBL" id="KKN13277.1"/>
    </source>
</evidence>
<evidence type="ECO:0000256" key="1">
    <source>
        <dbReference type="ARBA" id="ARBA00023002"/>
    </source>
</evidence>
<dbReference type="InterPro" id="IPR000683">
    <property type="entry name" value="Gfo/Idh/MocA-like_OxRdtase_N"/>
</dbReference>
<dbReference type="InterPro" id="IPR008354">
    <property type="entry name" value="Glc-Fru_OxRdtase_bac"/>
</dbReference>